<protein>
    <submittedName>
        <fullName evidence="1">Uncharacterized protein</fullName>
    </submittedName>
</protein>
<evidence type="ECO:0000313" key="1">
    <source>
        <dbReference type="EMBL" id="QIE59562.1"/>
    </source>
</evidence>
<dbReference type="Proteomes" id="UP000505306">
    <property type="component" value="Chromosome"/>
</dbReference>
<gene>
    <name evidence="1" type="ORF">G5B37_08305</name>
</gene>
<evidence type="ECO:0000313" key="2">
    <source>
        <dbReference type="Proteomes" id="UP000505306"/>
    </source>
</evidence>
<keyword evidence="2" id="KW-1185">Reference proteome</keyword>
<sequence length="50" mass="5631">MVEDEVRFKGNPTIAKGYANKFIQKDGKWIMQINGGTLECCDNRVIVLAD</sequence>
<organism evidence="1 2">
    <name type="scientific">Rasiella rasia</name>
    <dbReference type="NCBI Taxonomy" id="2744027"/>
    <lineage>
        <taxon>Bacteria</taxon>
        <taxon>Pseudomonadati</taxon>
        <taxon>Bacteroidota</taxon>
        <taxon>Flavobacteriia</taxon>
        <taxon>Flavobacteriales</taxon>
        <taxon>Flavobacteriaceae</taxon>
        <taxon>Rasiella</taxon>
    </lineage>
</organism>
<dbReference type="KEGG" id="mgel:G5B37_08305"/>
<dbReference type="RefSeq" id="WP_164679576.1">
    <property type="nucleotide sequence ID" value="NZ_CP049057.1"/>
</dbReference>
<dbReference type="EMBL" id="CP049057">
    <property type="protein sequence ID" value="QIE59562.1"/>
    <property type="molecule type" value="Genomic_DNA"/>
</dbReference>
<proteinExistence type="predicted"/>
<dbReference type="AlphaFoldDB" id="A0A6G6GLY2"/>
<name>A0A6G6GLY2_9FLAO</name>
<accession>A0A6G6GLY2</accession>
<reference evidence="1 2" key="1">
    <citation type="submission" date="2020-02" db="EMBL/GenBank/DDBJ databases">
        <title>Complete genome sequence of Flavobacteriaceae bacterium.</title>
        <authorList>
            <person name="Kim S.-J."/>
            <person name="Kim Y.-S."/>
            <person name="Kim K.-H."/>
        </authorList>
    </citation>
    <scope>NUCLEOTIDE SEQUENCE [LARGE SCALE GENOMIC DNA]</scope>
    <source>
        <strain evidence="1 2">RR4-40</strain>
    </source>
</reference>